<sequence>MPQMQTEKSVKQIVLHRIEQPSDAQQLVEHLQPLLAQLVALNLAVHRAAQRFHVALVVQDEIDHLLADAGFKLHRVRLEQTLVAQVCDHVVQEIVPILRVIFFSFPSTVALSPGSSVPVTSTTTPPPPPTVLVLVPSPGCGPSASSRFSLDEANLDSAGLLLRCRMTGEADRSTDARRCTWPDPVLLEAHRRSDFVQQEAALVDHRRANLLVAAVQLLAHLHDCPLRLVHRAYDGNDRGRWFRARPTQLPIDDGERERPQRLVTYQHRHQQAFQLDHRMLRVSTRCVISTIGQLPIIGTPSPPTIGSWADASVGVLPAVEPLLRASPFSSSNGFDGCSTCSPPLSTCEFSRLRHCSSAGCRGDPTCSILARCPSRYASKHSEWKCVSVTSGRGFAVGGNELERRPVLRIADLKRNVLPGVRLQQLLRERIVRRVVLHVVHVPVDDDPAAAVAHVIVDVAAPDQHRFLLHRHRFRRAAAHNSRPAHIIRVLQFALLREPVEPVQRVQQRYQVPVPVEVGQQEWFVLLDDHQPDQQLVQQRVGDVVAQDLGHAVLALEDRFVRLGERVHARTDQLLDVGVEQGFRAAQVVRFGRVQVRKEQPLELVQQIQARGGRLGCGEAIVRFEVRSEHELTEPCLR</sequence>
<accession>A0A182TUY6</accession>
<protein>
    <submittedName>
        <fullName evidence="1">Uncharacterized protein</fullName>
    </submittedName>
</protein>
<keyword evidence="2" id="KW-1185">Reference proteome</keyword>
<proteinExistence type="predicted"/>
<name>A0A182TUY6_9DIPT</name>
<organism evidence="1 2">
    <name type="scientific">Anopheles melas</name>
    <dbReference type="NCBI Taxonomy" id="34690"/>
    <lineage>
        <taxon>Eukaryota</taxon>
        <taxon>Metazoa</taxon>
        <taxon>Ecdysozoa</taxon>
        <taxon>Arthropoda</taxon>
        <taxon>Hexapoda</taxon>
        <taxon>Insecta</taxon>
        <taxon>Pterygota</taxon>
        <taxon>Neoptera</taxon>
        <taxon>Endopterygota</taxon>
        <taxon>Diptera</taxon>
        <taxon>Nematocera</taxon>
        <taxon>Culicoidea</taxon>
        <taxon>Culicidae</taxon>
        <taxon>Anophelinae</taxon>
        <taxon>Anopheles</taxon>
    </lineage>
</organism>
<evidence type="ECO:0000313" key="1">
    <source>
        <dbReference type="EnsemblMetazoa" id="AMEC008764-PA"/>
    </source>
</evidence>
<dbReference type="VEuPathDB" id="VectorBase:AMEC008764"/>
<reference evidence="2" key="1">
    <citation type="submission" date="2014-01" db="EMBL/GenBank/DDBJ databases">
        <title>The Genome Sequence of Anopheles melas CM1001059_A (V2).</title>
        <authorList>
            <consortium name="The Broad Institute Genomics Platform"/>
            <person name="Neafsey D.E."/>
            <person name="Besansky N."/>
            <person name="Howell P."/>
            <person name="Walton C."/>
            <person name="Young S.K."/>
            <person name="Zeng Q."/>
            <person name="Gargeya S."/>
            <person name="Fitzgerald M."/>
            <person name="Haas B."/>
            <person name="Abouelleil A."/>
            <person name="Allen A.W."/>
            <person name="Alvarado L."/>
            <person name="Arachchi H.M."/>
            <person name="Berlin A.M."/>
            <person name="Chapman S.B."/>
            <person name="Gainer-Dewar J."/>
            <person name="Goldberg J."/>
            <person name="Griggs A."/>
            <person name="Gujja S."/>
            <person name="Hansen M."/>
            <person name="Howarth C."/>
            <person name="Imamovic A."/>
            <person name="Ireland A."/>
            <person name="Larimer J."/>
            <person name="McCowan C."/>
            <person name="Murphy C."/>
            <person name="Pearson M."/>
            <person name="Poon T.W."/>
            <person name="Priest M."/>
            <person name="Roberts A."/>
            <person name="Saif S."/>
            <person name="Shea T."/>
            <person name="Sisk P."/>
            <person name="Sykes S."/>
            <person name="Wortman J."/>
            <person name="Nusbaum C."/>
            <person name="Birren B."/>
        </authorList>
    </citation>
    <scope>NUCLEOTIDE SEQUENCE [LARGE SCALE GENOMIC DNA]</scope>
    <source>
        <strain evidence="2">CM1001059</strain>
    </source>
</reference>
<reference evidence="1" key="2">
    <citation type="submission" date="2020-05" db="UniProtKB">
        <authorList>
            <consortium name="EnsemblMetazoa"/>
        </authorList>
    </citation>
    <scope>IDENTIFICATION</scope>
    <source>
        <strain evidence="1">CM1001059</strain>
    </source>
</reference>
<evidence type="ECO:0000313" key="2">
    <source>
        <dbReference type="Proteomes" id="UP000075902"/>
    </source>
</evidence>
<dbReference type="Proteomes" id="UP000075902">
    <property type="component" value="Unassembled WGS sequence"/>
</dbReference>
<dbReference type="AlphaFoldDB" id="A0A182TUY6"/>
<dbReference type="EnsemblMetazoa" id="AMEC008764-RA">
    <property type="protein sequence ID" value="AMEC008764-PA"/>
    <property type="gene ID" value="AMEC008764"/>
</dbReference>